<gene>
    <name evidence="1" type="ORF">AVEN_39591_1</name>
</gene>
<evidence type="ECO:0000313" key="1">
    <source>
        <dbReference type="EMBL" id="GBM66038.1"/>
    </source>
</evidence>
<accession>A0A4Y2HLC5</accession>
<dbReference type="AlphaFoldDB" id="A0A4Y2HLC5"/>
<protein>
    <submittedName>
        <fullName evidence="1">Uncharacterized protein</fullName>
    </submittedName>
</protein>
<dbReference type="EMBL" id="BGPR01002003">
    <property type="protein sequence ID" value="GBM66038.1"/>
    <property type="molecule type" value="Genomic_DNA"/>
</dbReference>
<reference evidence="1 2" key="1">
    <citation type="journal article" date="2019" name="Sci. Rep.">
        <title>Orb-weaving spider Araneus ventricosus genome elucidates the spidroin gene catalogue.</title>
        <authorList>
            <person name="Kono N."/>
            <person name="Nakamura H."/>
            <person name="Ohtoshi R."/>
            <person name="Moran D.A.P."/>
            <person name="Shinohara A."/>
            <person name="Yoshida Y."/>
            <person name="Fujiwara M."/>
            <person name="Mori M."/>
            <person name="Tomita M."/>
            <person name="Arakawa K."/>
        </authorList>
    </citation>
    <scope>NUCLEOTIDE SEQUENCE [LARGE SCALE GENOMIC DNA]</scope>
</reference>
<comment type="caution">
    <text evidence="1">The sequence shown here is derived from an EMBL/GenBank/DDBJ whole genome shotgun (WGS) entry which is preliminary data.</text>
</comment>
<evidence type="ECO:0000313" key="2">
    <source>
        <dbReference type="Proteomes" id="UP000499080"/>
    </source>
</evidence>
<sequence length="84" mass="9065">MSLQPNVHNASSIIPSIIVLGKMPSPSGRKYSIEGIRWSLKKLTQSGDFNLLLHSVAEPSPAQHKHPQIIALPPQACTAGVLLF</sequence>
<dbReference type="Proteomes" id="UP000499080">
    <property type="component" value="Unassembled WGS sequence"/>
</dbReference>
<organism evidence="1 2">
    <name type="scientific">Araneus ventricosus</name>
    <name type="common">Orbweaver spider</name>
    <name type="synonym">Epeira ventricosa</name>
    <dbReference type="NCBI Taxonomy" id="182803"/>
    <lineage>
        <taxon>Eukaryota</taxon>
        <taxon>Metazoa</taxon>
        <taxon>Ecdysozoa</taxon>
        <taxon>Arthropoda</taxon>
        <taxon>Chelicerata</taxon>
        <taxon>Arachnida</taxon>
        <taxon>Araneae</taxon>
        <taxon>Araneomorphae</taxon>
        <taxon>Entelegynae</taxon>
        <taxon>Araneoidea</taxon>
        <taxon>Araneidae</taxon>
        <taxon>Araneus</taxon>
    </lineage>
</organism>
<proteinExistence type="predicted"/>
<name>A0A4Y2HLC5_ARAVE</name>
<keyword evidence="2" id="KW-1185">Reference proteome</keyword>